<proteinExistence type="predicted"/>
<dbReference type="PANTHER" id="PTHR36940">
    <property type="entry name" value="PROTEIN CBG20338"/>
    <property type="match status" value="1"/>
</dbReference>
<dbReference type="PANTHER" id="PTHR36940:SF1">
    <property type="entry name" value="DUF3278 DOMAIN-CONTAINING PROTEIN"/>
    <property type="match status" value="1"/>
</dbReference>
<dbReference type="AlphaFoldDB" id="A0A016WUC9"/>
<gene>
    <name evidence="3" type="primary">Acey_s0500.g2575</name>
    <name evidence="3" type="ORF">Y032_0500g2575</name>
</gene>
<evidence type="ECO:0000313" key="4">
    <source>
        <dbReference type="Proteomes" id="UP000024635"/>
    </source>
</evidence>
<protein>
    <recommendedName>
        <fullName evidence="2">DUF7087 domain-containing protein</fullName>
    </recommendedName>
</protein>
<feature type="transmembrane region" description="Helical" evidence="1">
    <location>
        <begin position="109"/>
        <end position="129"/>
    </location>
</feature>
<reference evidence="4" key="1">
    <citation type="journal article" date="2015" name="Nat. Genet.">
        <title>The genome and transcriptome of the zoonotic hookworm Ancylostoma ceylanicum identify infection-specific gene families.</title>
        <authorList>
            <person name="Schwarz E.M."/>
            <person name="Hu Y."/>
            <person name="Antoshechkin I."/>
            <person name="Miller M.M."/>
            <person name="Sternberg P.W."/>
            <person name="Aroian R.V."/>
        </authorList>
    </citation>
    <scope>NUCLEOTIDE SEQUENCE</scope>
    <source>
        <strain evidence="4">HY135</strain>
    </source>
</reference>
<name>A0A016WUC9_9BILA</name>
<organism evidence="3 4">
    <name type="scientific">Ancylostoma ceylanicum</name>
    <dbReference type="NCBI Taxonomy" id="53326"/>
    <lineage>
        <taxon>Eukaryota</taxon>
        <taxon>Metazoa</taxon>
        <taxon>Ecdysozoa</taxon>
        <taxon>Nematoda</taxon>
        <taxon>Chromadorea</taxon>
        <taxon>Rhabditida</taxon>
        <taxon>Rhabditina</taxon>
        <taxon>Rhabditomorpha</taxon>
        <taxon>Strongyloidea</taxon>
        <taxon>Ancylostomatidae</taxon>
        <taxon>Ancylostomatinae</taxon>
        <taxon>Ancylostoma</taxon>
    </lineage>
</organism>
<accession>A0A016WUC9</accession>
<sequence>MLSFVIYFWIQAMGEVHFIYFIGNVLATMSSYNFPLIVNQSRTVQLCCLLLQVILTYINVDYMGMLTFIFTMAICLYNLYITGRRMYNNIDGRFDLRQMVRESDTQLKLLYASEVFTPPVLGIIVFLVVRLPGSGKSRLPCLSAQQARCQIAADNQSACVAISPVVYGRLEFNVSEFGSEYFRELKKQHKITTNANMKL</sequence>
<keyword evidence="1" id="KW-0472">Membrane</keyword>
<dbReference type="Proteomes" id="UP000024635">
    <property type="component" value="Unassembled WGS sequence"/>
</dbReference>
<dbReference type="OrthoDB" id="5795694at2759"/>
<keyword evidence="1" id="KW-1133">Transmembrane helix</keyword>
<evidence type="ECO:0000259" key="2">
    <source>
        <dbReference type="Pfam" id="PF23346"/>
    </source>
</evidence>
<feature type="transmembrane region" description="Helical" evidence="1">
    <location>
        <begin position="6"/>
        <end position="27"/>
    </location>
</feature>
<dbReference type="Pfam" id="PF23346">
    <property type="entry name" value="DUF7087"/>
    <property type="match status" value="1"/>
</dbReference>
<keyword evidence="1" id="KW-0812">Transmembrane</keyword>
<feature type="domain" description="DUF7087" evidence="2">
    <location>
        <begin position="31"/>
        <end position="137"/>
    </location>
</feature>
<dbReference type="InterPro" id="IPR055514">
    <property type="entry name" value="DUF7087"/>
</dbReference>
<evidence type="ECO:0000256" key="1">
    <source>
        <dbReference type="SAM" id="Phobius"/>
    </source>
</evidence>
<comment type="caution">
    <text evidence="3">The sequence shown here is derived from an EMBL/GenBank/DDBJ whole genome shotgun (WGS) entry which is preliminary data.</text>
</comment>
<evidence type="ECO:0000313" key="3">
    <source>
        <dbReference type="EMBL" id="EYC43201.1"/>
    </source>
</evidence>
<keyword evidence="4" id="KW-1185">Reference proteome</keyword>
<feature type="transmembrane region" description="Helical" evidence="1">
    <location>
        <begin position="48"/>
        <end position="81"/>
    </location>
</feature>
<dbReference type="EMBL" id="JARK01000100">
    <property type="protein sequence ID" value="EYC43201.1"/>
    <property type="molecule type" value="Genomic_DNA"/>
</dbReference>